<evidence type="ECO:0000313" key="2">
    <source>
        <dbReference type="EMBL" id="KAG5303007.1"/>
    </source>
</evidence>
<evidence type="ECO:0000256" key="1">
    <source>
        <dbReference type="SAM" id="MobiDB-lite"/>
    </source>
</evidence>
<dbReference type="VEuPathDB" id="FungiDB:I7I52_00846"/>
<proteinExistence type="predicted"/>
<accession>A0A8H7Z372</accession>
<dbReference type="EMBL" id="JAEVHI010000001">
    <property type="protein sequence ID" value="KAG5303007.1"/>
    <property type="molecule type" value="Genomic_DNA"/>
</dbReference>
<organism evidence="2 3">
    <name type="scientific">Ajellomyces capsulatus</name>
    <name type="common">Darling's disease fungus</name>
    <name type="synonym">Histoplasma capsulatum</name>
    <dbReference type="NCBI Taxonomy" id="5037"/>
    <lineage>
        <taxon>Eukaryota</taxon>
        <taxon>Fungi</taxon>
        <taxon>Dikarya</taxon>
        <taxon>Ascomycota</taxon>
        <taxon>Pezizomycotina</taxon>
        <taxon>Eurotiomycetes</taxon>
        <taxon>Eurotiomycetidae</taxon>
        <taxon>Onygenales</taxon>
        <taxon>Ajellomycetaceae</taxon>
        <taxon>Histoplasma</taxon>
    </lineage>
</organism>
<feature type="region of interest" description="Disordered" evidence="1">
    <location>
        <begin position="57"/>
        <end position="87"/>
    </location>
</feature>
<feature type="compositionally biased region" description="Basic and acidic residues" evidence="1">
    <location>
        <begin position="63"/>
        <end position="87"/>
    </location>
</feature>
<evidence type="ECO:0000313" key="3">
    <source>
        <dbReference type="Proteomes" id="UP000670092"/>
    </source>
</evidence>
<sequence>MHGAYVIGWAKLLPELLPKESNALSPAILSHEVRPSQEDCHGHGNDKIACHCTVHSTGTRLSDPGRRREVGNRGNTDGRGRVRIGIE</sequence>
<comment type="caution">
    <text evidence="2">The sequence shown here is derived from an EMBL/GenBank/DDBJ whole genome shotgun (WGS) entry which is preliminary data.</text>
</comment>
<dbReference type="AlphaFoldDB" id="A0A8H7Z372"/>
<gene>
    <name evidence="2" type="ORF">I7I52_00846</name>
</gene>
<name>A0A8H7Z372_AJECA</name>
<reference evidence="2 3" key="1">
    <citation type="submission" date="2021-01" db="EMBL/GenBank/DDBJ databases">
        <title>Chromosome-level genome assembly of a human fungal pathogen reveals clustering of transcriptionally co-regulated genes.</title>
        <authorList>
            <person name="Voorhies M."/>
            <person name="Cohen S."/>
            <person name="Shea T.P."/>
            <person name="Petrus S."/>
            <person name="Munoz J.F."/>
            <person name="Poplawski S."/>
            <person name="Goldman W.E."/>
            <person name="Michael T."/>
            <person name="Cuomo C.A."/>
            <person name="Sil A."/>
            <person name="Beyhan S."/>
        </authorList>
    </citation>
    <scope>NUCLEOTIDE SEQUENCE [LARGE SCALE GENOMIC DNA]</scope>
    <source>
        <strain evidence="2 3">G184AR</strain>
    </source>
</reference>
<protein>
    <submittedName>
        <fullName evidence="2">Uncharacterized protein</fullName>
    </submittedName>
</protein>
<dbReference type="Proteomes" id="UP000670092">
    <property type="component" value="Unassembled WGS sequence"/>
</dbReference>